<keyword evidence="6 7" id="KW-0472">Membrane</keyword>
<comment type="subcellular location">
    <subcellularLocation>
        <location evidence="1">Membrane</location>
        <topology evidence="1">Multi-pass membrane protein</topology>
    </subcellularLocation>
</comment>
<feature type="transmembrane region" description="Helical" evidence="7">
    <location>
        <begin position="21"/>
        <end position="39"/>
    </location>
</feature>
<dbReference type="PANTHER" id="PTHR43731">
    <property type="entry name" value="RHOMBOID PROTEASE"/>
    <property type="match status" value="1"/>
</dbReference>
<comment type="similarity">
    <text evidence="2">Belongs to the peptidase S54 family.</text>
</comment>
<evidence type="ECO:0000313" key="10">
    <source>
        <dbReference type="Proteomes" id="UP001162891"/>
    </source>
</evidence>
<dbReference type="PANTHER" id="PTHR43731:SF14">
    <property type="entry name" value="PRESENILIN-ASSOCIATED RHOMBOID-LIKE PROTEIN, MITOCHONDRIAL"/>
    <property type="match status" value="1"/>
</dbReference>
<evidence type="ECO:0000313" key="9">
    <source>
        <dbReference type="EMBL" id="BDG05836.1"/>
    </source>
</evidence>
<keyword evidence="4" id="KW-0378">Hydrolase</keyword>
<sequence>MQPEPAPAAPSPPARAPRPTPVSWALLAANIAVFIWVSSHGSTTDVATLIRYGALERNAVWSGQWWRLVTAAFLHVGVFHLTANMVFGIPWCRQIERVFGPARFATLYFGSAIAGSAASLLGPATVSAGASGALFGVIGAALALHRRALGSWGEFFRNRGSQQVLLNLAVLAVVGKFVPIDQFAHLGGFLTGAAWGWIATRPWPRRTWPWIALAGAVAIVVALALYPRWRATVRAQEEIANALQRRDVPSARALLDAARGDKLDTPGLDFQEAQIRALEGDLEGALAKLEPLEKATEGEGRSEVSRLLAEVERVLGTRLVLGAGLPADPGRGRKLLDDACQRGNAKACSTARELAPVAP</sequence>
<evidence type="ECO:0000256" key="1">
    <source>
        <dbReference type="ARBA" id="ARBA00004141"/>
    </source>
</evidence>
<proteinExistence type="inferred from homology"/>
<gene>
    <name evidence="9" type="ORF">AMOR_48320</name>
</gene>
<dbReference type="RefSeq" id="WP_248355002.1">
    <property type="nucleotide sequence ID" value="NZ_AP025591.1"/>
</dbReference>
<evidence type="ECO:0000256" key="3">
    <source>
        <dbReference type="ARBA" id="ARBA00022692"/>
    </source>
</evidence>
<protein>
    <recommendedName>
        <fullName evidence="8">Peptidase S54 rhomboid domain-containing protein</fullName>
    </recommendedName>
</protein>
<evidence type="ECO:0000256" key="2">
    <source>
        <dbReference type="ARBA" id="ARBA00009045"/>
    </source>
</evidence>
<feature type="transmembrane region" description="Helical" evidence="7">
    <location>
        <begin position="164"/>
        <end position="187"/>
    </location>
</feature>
<evidence type="ECO:0000256" key="7">
    <source>
        <dbReference type="SAM" id="Phobius"/>
    </source>
</evidence>
<accession>A0ABN6MYX5</accession>
<keyword evidence="5 7" id="KW-1133">Transmembrane helix</keyword>
<reference evidence="10" key="1">
    <citation type="journal article" date="2022" name="Int. J. Syst. Evol. Microbiol.">
        <title>Anaeromyxobacter oryzae sp. nov., Anaeromyxobacter diazotrophicus sp. nov. and Anaeromyxobacter paludicola sp. nov., isolated from paddy soils.</title>
        <authorList>
            <person name="Itoh H."/>
            <person name="Xu Z."/>
            <person name="Mise K."/>
            <person name="Masuda Y."/>
            <person name="Ushijima N."/>
            <person name="Hayakawa C."/>
            <person name="Shiratori Y."/>
            <person name="Senoo K."/>
        </authorList>
    </citation>
    <scope>NUCLEOTIDE SEQUENCE [LARGE SCALE GENOMIC DNA]</scope>
    <source>
        <strain evidence="10">Red232</strain>
    </source>
</reference>
<feature type="transmembrane region" description="Helical" evidence="7">
    <location>
        <begin position="65"/>
        <end position="92"/>
    </location>
</feature>
<dbReference type="Pfam" id="PF01694">
    <property type="entry name" value="Rhomboid"/>
    <property type="match status" value="1"/>
</dbReference>
<organism evidence="9 10">
    <name type="scientific">Anaeromyxobacter oryzae</name>
    <dbReference type="NCBI Taxonomy" id="2918170"/>
    <lineage>
        <taxon>Bacteria</taxon>
        <taxon>Pseudomonadati</taxon>
        <taxon>Myxococcota</taxon>
        <taxon>Myxococcia</taxon>
        <taxon>Myxococcales</taxon>
        <taxon>Cystobacterineae</taxon>
        <taxon>Anaeromyxobacteraceae</taxon>
        <taxon>Anaeromyxobacter</taxon>
    </lineage>
</organism>
<evidence type="ECO:0000259" key="8">
    <source>
        <dbReference type="Pfam" id="PF01694"/>
    </source>
</evidence>
<feature type="transmembrane region" description="Helical" evidence="7">
    <location>
        <begin position="207"/>
        <end position="226"/>
    </location>
</feature>
<name>A0ABN6MYX5_9BACT</name>
<feature type="transmembrane region" description="Helical" evidence="7">
    <location>
        <begin position="104"/>
        <end position="121"/>
    </location>
</feature>
<evidence type="ECO:0000256" key="6">
    <source>
        <dbReference type="ARBA" id="ARBA00023136"/>
    </source>
</evidence>
<evidence type="ECO:0000256" key="5">
    <source>
        <dbReference type="ARBA" id="ARBA00022989"/>
    </source>
</evidence>
<dbReference type="InterPro" id="IPR022764">
    <property type="entry name" value="Peptidase_S54_rhomboid_dom"/>
</dbReference>
<feature type="transmembrane region" description="Helical" evidence="7">
    <location>
        <begin position="127"/>
        <end position="144"/>
    </location>
</feature>
<dbReference type="InterPro" id="IPR035952">
    <property type="entry name" value="Rhomboid-like_sf"/>
</dbReference>
<dbReference type="Proteomes" id="UP001162891">
    <property type="component" value="Chromosome"/>
</dbReference>
<dbReference type="EMBL" id="AP025591">
    <property type="protein sequence ID" value="BDG05836.1"/>
    <property type="molecule type" value="Genomic_DNA"/>
</dbReference>
<evidence type="ECO:0000256" key="4">
    <source>
        <dbReference type="ARBA" id="ARBA00022801"/>
    </source>
</evidence>
<feature type="domain" description="Peptidase S54 rhomboid" evidence="8">
    <location>
        <begin position="63"/>
        <end position="200"/>
    </location>
</feature>
<dbReference type="SUPFAM" id="SSF144091">
    <property type="entry name" value="Rhomboid-like"/>
    <property type="match status" value="1"/>
</dbReference>
<keyword evidence="10" id="KW-1185">Reference proteome</keyword>
<dbReference type="InterPro" id="IPR050925">
    <property type="entry name" value="Rhomboid_protease_S54"/>
</dbReference>
<dbReference type="Gene3D" id="1.20.1540.10">
    <property type="entry name" value="Rhomboid-like"/>
    <property type="match status" value="1"/>
</dbReference>
<keyword evidence="3 7" id="KW-0812">Transmembrane</keyword>